<evidence type="ECO:0000313" key="2">
    <source>
        <dbReference type="Proteomes" id="UP000244201"/>
    </source>
</evidence>
<sequence>MLFPHTRSRRLELRPASADDRSEFVRTLLRTGIESVTPARARATLDSSAAFLVALRSSGDVVGFSTLHGLDPAGHLRSGLYLDPERAKYGVGAEGMYLTTNYAFAAFPVDKLLGQTTEATFGSIGVTNDDEAKGVLDEHLYFQGRHWNLHNFEVTRSEWNVLVDGRLGNVLGEGLSWRHDPNRTPQRAV</sequence>
<proteinExistence type="predicted"/>
<evidence type="ECO:0008006" key="3">
    <source>
        <dbReference type="Google" id="ProtNLM"/>
    </source>
</evidence>
<keyword evidence="2" id="KW-1185">Reference proteome</keyword>
<dbReference type="Gene3D" id="3.40.630.30">
    <property type="match status" value="1"/>
</dbReference>
<evidence type="ECO:0000313" key="1">
    <source>
        <dbReference type="EMBL" id="AVZ73114.1"/>
    </source>
</evidence>
<dbReference type="OrthoDB" id="4190012at2"/>
<dbReference type="EMBL" id="CP026304">
    <property type="protein sequence ID" value="AVZ73114.1"/>
    <property type="molecule type" value="Genomic_DNA"/>
</dbReference>
<gene>
    <name evidence="1" type="ORF">SLUN_13895</name>
</gene>
<accession>A0A2R4T201</accession>
<protein>
    <recommendedName>
        <fullName evidence="3">GNAT family N-acetyltransferase</fullName>
    </recommendedName>
</protein>
<reference evidence="1 2" key="1">
    <citation type="submission" date="2018-01" db="EMBL/GenBank/DDBJ databases">
        <title>Complete genome sequence of Streptomyces lunaelactis MM109T, a Ferroverdin A producer isolated from cave moonmilk deposits.</title>
        <authorList>
            <person name="Naome A."/>
            <person name="Martinet L."/>
            <person name="Maciejewska M."/>
            <person name="Anderssen S."/>
            <person name="Adam D."/>
            <person name="Tenconi E."/>
            <person name="Deflandre B."/>
            <person name="Arguelles-Arias A."/>
            <person name="Calusinska M."/>
            <person name="Copieters W."/>
            <person name="Karim L."/>
            <person name="Hanikenne M."/>
            <person name="Baurain D."/>
            <person name="van Wezel G."/>
            <person name="Smargiasso N."/>
            <person name="de Pauw E."/>
            <person name="Delfosse P."/>
            <person name="Rigali S."/>
        </authorList>
    </citation>
    <scope>NUCLEOTIDE SEQUENCE [LARGE SCALE GENOMIC DNA]</scope>
    <source>
        <strain evidence="1 2">MM109</strain>
    </source>
</reference>
<organism evidence="1 2">
    <name type="scientific">Streptomyces lunaelactis</name>
    <dbReference type="NCBI Taxonomy" id="1535768"/>
    <lineage>
        <taxon>Bacteria</taxon>
        <taxon>Bacillati</taxon>
        <taxon>Actinomycetota</taxon>
        <taxon>Actinomycetes</taxon>
        <taxon>Kitasatosporales</taxon>
        <taxon>Streptomycetaceae</taxon>
        <taxon>Streptomyces</taxon>
    </lineage>
</organism>
<dbReference type="Proteomes" id="UP000244201">
    <property type="component" value="Chromosome"/>
</dbReference>
<dbReference type="GeneID" id="55656358"/>
<name>A0A2R4T201_9ACTN</name>
<dbReference type="InterPro" id="IPR016181">
    <property type="entry name" value="Acyl_CoA_acyltransferase"/>
</dbReference>
<dbReference type="KEGG" id="slk:SLUN_13895"/>
<dbReference type="SUPFAM" id="SSF55729">
    <property type="entry name" value="Acyl-CoA N-acyltransferases (Nat)"/>
    <property type="match status" value="1"/>
</dbReference>
<dbReference type="AlphaFoldDB" id="A0A2R4T201"/>
<dbReference type="RefSeq" id="WP_108148791.1">
    <property type="nucleotide sequence ID" value="NZ_CP026304.1"/>
</dbReference>